<evidence type="ECO:0000313" key="3">
    <source>
        <dbReference type="Proteomes" id="UP000012081"/>
    </source>
</evidence>
<accession>M8E9F9</accession>
<dbReference type="EMBL" id="APBN01000005">
    <property type="protein sequence ID" value="EMT52095.1"/>
    <property type="molecule type" value="Genomic_DNA"/>
</dbReference>
<organism evidence="2 3">
    <name type="scientific">Brevibacillus borstelensis AK1</name>
    <dbReference type="NCBI Taxonomy" id="1300222"/>
    <lineage>
        <taxon>Bacteria</taxon>
        <taxon>Bacillati</taxon>
        <taxon>Bacillota</taxon>
        <taxon>Bacilli</taxon>
        <taxon>Bacillales</taxon>
        <taxon>Paenibacillaceae</taxon>
        <taxon>Brevibacillus</taxon>
    </lineage>
</organism>
<proteinExistence type="predicted"/>
<comment type="caution">
    <text evidence="2">The sequence shown here is derived from an EMBL/GenBank/DDBJ whole genome shotgun (WGS) entry which is preliminary data.</text>
</comment>
<evidence type="ECO:0000256" key="1">
    <source>
        <dbReference type="SAM" id="MobiDB-lite"/>
    </source>
</evidence>
<dbReference type="Proteomes" id="UP000012081">
    <property type="component" value="Unassembled WGS sequence"/>
</dbReference>
<dbReference type="STRING" id="1300222.I532_14668"/>
<dbReference type="PATRIC" id="fig|1300222.3.peg.3065"/>
<keyword evidence="3" id="KW-1185">Reference proteome</keyword>
<name>M8E9F9_9BACL</name>
<dbReference type="AlphaFoldDB" id="M8E9F9"/>
<feature type="region of interest" description="Disordered" evidence="1">
    <location>
        <begin position="101"/>
        <end position="123"/>
    </location>
</feature>
<sequence length="123" mass="13891">MLQELYRNKELGFLDAAFFMSARGPVQIQYWRSFDQLEQYARSGELHLSAWRDFNQKAAKSGGVGFFHETYLVEAGRYECMYVNMPVYGLAKAGQHVPAVGKRETARRRLGGENAPAVPTPDA</sequence>
<dbReference type="InterPro" id="IPR025444">
    <property type="entry name" value="Monooxy_af470"/>
</dbReference>
<gene>
    <name evidence="2" type="ORF">I532_14668</name>
</gene>
<evidence type="ECO:0000313" key="2">
    <source>
        <dbReference type="EMBL" id="EMT52095.1"/>
    </source>
</evidence>
<dbReference type="Pfam" id="PF13826">
    <property type="entry name" value="Monooxy_af470-like"/>
    <property type="match status" value="1"/>
</dbReference>
<protein>
    <submittedName>
        <fullName evidence="2">Uncharacterized protein</fullName>
    </submittedName>
</protein>
<reference evidence="2 3" key="1">
    <citation type="submission" date="2013-03" db="EMBL/GenBank/DDBJ databases">
        <title>Assembly of a new bacterial strain Brevibacillus borstelensis AK1.</title>
        <authorList>
            <person name="Rajan I."/>
            <person name="PoliReddy D."/>
            <person name="Sugumar T."/>
            <person name="Rathinam K."/>
            <person name="Alqarawi S."/>
            <person name="Khalil A.B."/>
            <person name="Sivakumar N."/>
        </authorList>
    </citation>
    <scope>NUCLEOTIDE SEQUENCE [LARGE SCALE GENOMIC DNA]</scope>
    <source>
        <strain evidence="2 3">AK1</strain>
    </source>
</reference>